<reference evidence="1 2" key="1">
    <citation type="submission" date="2021-06" db="EMBL/GenBank/DDBJ databases">
        <title>A haploid diamondback moth (Plutella xylostella L.) genome assembly resolves 31 chromosomes and identifies a diamide resistance mutation.</title>
        <authorList>
            <person name="Ward C.M."/>
            <person name="Perry K.D."/>
            <person name="Baker G."/>
            <person name="Powis K."/>
            <person name="Heckel D.G."/>
            <person name="Baxter S.W."/>
        </authorList>
    </citation>
    <scope>NUCLEOTIDE SEQUENCE [LARGE SCALE GENOMIC DNA]</scope>
    <source>
        <strain evidence="1 2">LV</strain>
        <tissue evidence="1">Single pupa</tissue>
    </source>
</reference>
<accession>A0ABQ7PPF4</accession>
<comment type="caution">
    <text evidence="1">The sequence shown here is derived from an EMBL/GenBank/DDBJ whole genome shotgun (WGS) entry which is preliminary data.</text>
</comment>
<proteinExistence type="predicted"/>
<dbReference type="EMBL" id="JAHIBW010000105">
    <property type="protein sequence ID" value="KAG7294871.1"/>
    <property type="molecule type" value="Genomic_DNA"/>
</dbReference>
<gene>
    <name evidence="1" type="ORF">JYU34_022748</name>
</gene>
<name>A0ABQ7PPF4_PLUXY</name>
<sequence>MSEGRGNNVSKERLKGIELQGCAQLTRTPYTAMLTDVLRGALGSPSLDPQIRM</sequence>
<organism evidence="1 2">
    <name type="scientific">Plutella xylostella</name>
    <name type="common">Diamondback moth</name>
    <name type="synonym">Plutella maculipennis</name>
    <dbReference type="NCBI Taxonomy" id="51655"/>
    <lineage>
        <taxon>Eukaryota</taxon>
        <taxon>Metazoa</taxon>
        <taxon>Ecdysozoa</taxon>
        <taxon>Arthropoda</taxon>
        <taxon>Hexapoda</taxon>
        <taxon>Insecta</taxon>
        <taxon>Pterygota</taxon>
        <taxon>Neoptera</taxon>
        <taxon>Endopterygota</taxon>
        <taxon>Lepidoptera</taxon>
        <taxon>Glossata</taxon>
        <taxon>Ditrysia</taxon>
        <taxon>Yponomeutoidea</taxon>
        <taxon>Plutellidae</taxon>
        <taxon>Plutella</taxon>
    </lineage>
</organism>
<dbReference type="Proteomes" id="UP000823941">
    <property type="component" value="Unassembled WGS sequence"/>
</dbReference>
<evidence type="ECO:0000313" key="2">
    <source>
        <dbReference type="Proteomes" id="UP000823941"/>
    </source>
</evidence>
<protein>
    <submittedName>
        <fullName evidence="1">Uncharacterized protein</fullName>
    </submittedName>
</protein>
<evidence type="ECO:0000313" key="1">
    <source>
        <dbReference type="EMBL" id="KAG7294871.1"/>
    </source>
</evidence>
<keyword evidence="2" id="KW-1185">Reference proteome</keyword>